<accession>A0A2H3CIW5</accession>
<evidence type="ECO:0000313" key="1">
    <source>
        <dbReference type="EMBL" id="PBK81820.1"/>
    </source>
</evidence>
<reference evidence="2" key="1">
    <citation type="journal article" date="2017" name="Nat. Ecol. Evol.">
        <title>Genome expansion and lineage-specific genetic innovations in the forest pathogenic fungi Armillaria.</title>
        <authorList>
            <person name="Sipos G."/>
            <person name="Prasanna A.N."/>
            <person name="Walter M.C."/>
            <person name="O'Connor E."/>
            <person name="Balint B."/>
            <person name="Krizsan K."/>
            <person name="Kiss B."/>
            <person name="Hess J."/>
            <person name="Varga T."/>
            <person name="Slot J."/>
            <person name="Riley R."/>
            <person name="Boka B."/>
            <person name="Rigling D."/>
            <person name="Barry K."/>
            <person name="Lee J."/>
            <person name="Mihaltcheva S."/>
            <person name="LaButti K."/>
            <person name="Lipzen A."/>
            <person name="Waldron R."/>
            <person name="Moloney N.M."/>
            <person name="Sperisen C."/>
            <person name="Kredics L."/>
            <person name="Vagvoelgyi C."/>
            <person name="Patrignani A."/>
            <person name="Fitzpatrick D."/>
            <person name="Nagy I."/>
            <person name="Doyle S."/>
            <person name="Anderson J.B."/>
            <person name="Grigoriev I.V."/>
            <person name="Gueldener U."/>
            <person name="Muensterkoetter M."/>
            <person name="Nagy L.G."/>
        </authorList>
    </citation>
    <scope>NUCLEOTIDE SEQUENCE [LARGE SCALE GENOMIC DNA]</scope>
    <source>
        <strain evidence="2">Ar21-2</strain>
    </source>
</reference>
<gene>
    <name evidence="1" type="ORF">ARMGADRAFT_947600</name>
</gene>
<dbReference type="EMBL" id="KZ293724">
    <property type="protein sequence ID" value="PBK81820.1"/>
    <property type="molecule type" value="Genomic_DNA"/>
</dbReference>
<proteinExistence type="predicted"/>
<evidence type="ECO:0000313" key="2">
    <source>
        <dbReference type="Proteomes" id="UP000217790"/>
    </source>
</evidence>
<dbReference type="InParanoid" id="A0A2H3CIW5"/>
<protein>
    <submittedName>
        <fullName evidence="1">Uncharacterized protein</fullName>
    </submittedName>
</protein>
<keyword evidence="2" id="KW-1185">Reference proteome</keyword>
<dbReference type="OMA" id="CEWRIAH"/>
<sequence length="113" mass="13040">IIQILKNVMLYFSCSMPNLAMVIPAVDYIDKILATATLNTVQFSVPICAALAVVKDTLNVYYNCTDESKVYHIAMILHSHHKLMYFHNAGWPILWINKVQEMLTKKFETKYKD</sequence>
<organism evidence="1 2">
    <name type="scientific">Armillaria gallica</name>
    <name type="common">Bulbous honey fungus</name>
    <name type="synonym">Armillaria bulbosa</name>
    <dbReference type="NCBI Taxonomy" id="47427"/>
    <lineage>
        <taxon>Eukaryota</taxon>
        <taxon>Fungi</taxon>
        <taxon>Dikarya</taxon>
        <taxon>Basidiomycota</taxon>
        <taxon>Agaricomycotina</taxon>
        <taxon>Agaricomycetes</taxon>
        <taxon>Agaricomycetidae</taxon>
        <taxon>Agaricales</taxon>
        <taxon>Marasmiineae</taxon>
        <taxon>Physalacriaceae</taxon>
        <taxon>Armillaria</taxon>
    </lineage>
</organism>
<feature type="non-terminal residue" evidence="1">
    <location>
        <position position="1"/>
    </location>
</feature>
<dbReference type="OrthoDB" id="3359487at2759"/>
<name>A0A2H3CIW5_ARMGA</name>
<dbReference type="AlphaFoldDB" id="A0A2H3CIW5"/>
<dbReference type="Proteomes" id="UP000217790">
    <property type="component" value="Unassembled WGS sequence"/>
</dbReference>